<reference evidence="2" key="1">
    <citation type="submission" date="2022-11" db="UniProtKB">
        <authorList>
            <consortium name="WormBaseParasite"/>
        </authorList>
    </citation>
    <scope>IDENTIFICATION</scope>
</reference>
<sequence>MDTDLQNEEVVKRLLFEDEEMTPNLGRNTPENSSTTNQLPPSSDASTSDSPPLGMNNIGLELLQNHNGSYSCVSCHRKFPTSKLLQQHNQSFHSDKHFVCETCGKAFRFRSNLAEHRSVHTALKPFVCRFCGKSSRLKGNLTKHILKHHKKEQNDYIGTDDIIIKKGKKSVKDPAAIDFLEKSMIVLNGGNNRANSVSGSHSGSSTPIPGAGLMSGPSIEEQQRCFLMSLGLEPGSIDLKAESPDSDSSMGSQVRTMNDQLLEKCNAYAAMEVEDPNTVTNDLLAQLTGESGSTTTAVAQLANIVANNNNSINSNGFGLPGASSTPKIEENLLNSISRTSTPISSSTKCPECGKHVRKPKDLITHLTTMHKMSPGEIAELTGNLNTSSSSGITASNYNTSTSSSDFGSNILVNEFKQLEKSINDIKIQQKSFGHMNQTIQNLDNRMNQMEKKLEMILNTLYTLVQLQAGPLAKK</sequence>
<dbReference type="Proteomes" id="UP000887576">
    <property type="component" value="Unplaced"/>
</dbReference>
<accession>A0AC34QLF7</accession>
<proteinExistence type="predicted"/>
<evidence type="ECO:0000313" key="2">
    <source>
        <dbReference type="WBParaSite" id="JU765_v2.g17422.t1"/>
    </source>
</evidence>
<protein>
    <submittedName>
        <fullName evidence="2">C2H2-type domain-containing protein</fullName>
    </submittedName>
</protein>
<name>A0AC34QLF7_9BILA</name>
<organism evidence="1 2">
    <name type="scientific">Panagrolaimus sp. JU765</name>
    <dbReference type="NCBI Taxonomy" id="591449"/>
    <lineage>
        <taxon>Eukaryota</taxon>
        <taxon>Metazoa</taxon>
        <taxon>Ecdysozoa</taxon>
        <taxon>Nematoda</taxon>
        <taxon>Chromadorea</taxon>
        <taxon>Rhabditida</taxon>
        <taxon>Tylenchina</taxon>
        <taxon>Panagrolaimomorpha</taxon>
        <taxon>Panagrolaimoidea</taxon>
        <taxon>Panagrolaimidae</taxon>
        <taxon>Panagrolaimus</taxon>
    </lineage>
</organism>
<dbReference type="WBParaSite" id="JU765_v2.g17422.t1">
    <property type="protein sequence ID" value="JU765_v2.g17422.t1"/>
    <property type="gene ID" value="JU765_v2.g17422"/>
</dbReference>
<evidence type="ECO:0000313" key="1">
    <source>
        <dbReference type="Proteomes" id="UP000887576"/>
    </source>
</evidence>